<dbReference type="AlphaFoldDB" id="A0A914GZI5"/>
<dbReference type="SMART" id="SM00561">
    <property type="entry name" value="MBT"/>
    <property type="match status" value="4"/>
</dbReference>
<feature type="repeat" description="MBT" evidence="2">
    <location>
        <begin position="416"/>
        <end position="515"/>
    </location>
</feature>
<dbReference type="InterPro" id="IPR050548">
    <property type="entry name" value="PcG_chromatin_remod_factors"/>
</dbReference>
<feature type="repeat" description="MBT" evidence="2">
    <location>
        <begin position="168"/>
        <end position="285"/>
    </location>
</feature>
<feature type="compositionally biased region" description="Polar residues" evidence="3">
    <location>
        <begin position="1"/>
        <end position="20"/>
    </location>
</feature>
<dbReference type="CDD" id="cd20100">
    <property type="entry name" value="MBT_dSfmbt-like_rpt4"/>
    <property type="match status" value="1"/>
</dbReference>
<sequence>MKRKSNSGATDQHQQNSQNKNVRRSVFVEGIRPQTNLFSGTTYRWDSFLDELRHIADPSERVLPVSAFGNPALGDFFRVMPPSGLRLEIGHDDYKQTLPDSRTYWLAEIKKIVGFYLLMRYEGMDNEGDEKHDFWINIGSDDVKHVGYCADQENCELVPPRKICGRKTEWRQYIVTKLHACKTLTNNWVRERQLSLLEGRFKIGTRLELLDRLDSSRVRPARVIEQLGRRICVQISQEDVDKQHWDEAKRATDVQVRTGIWCDESYELIFPVGWAVANGYGLCANDAYMAHCAAIAQALHRGEQAKYDELDASPDIFYDWKENVPTEGSSNNDTIHWQVGMKFECLDPLNQSFLEMKVATCLALLRDGYLKVGFDGPDMEEEATPIHCTSPYLFPINYAAENGIALRGPADTESAFSWKEYLRQSQASAAPHVLFDSLPPSTKLAQFKVGTKLEATDQCESNLVCPATVCAVRGRLLQIHFDGWDDDYDQLFDCRSRDLFPLGWCEMYGYRLETPRGYDATRKRRRTTIE</sequence>
<dbReference type="GO" id="GO:0042393">
    <property type="term" value="F:histone binding"/>
    <property type="evidence" value="ECO:0007669"/>
    <property type="project" value="TreeGrafter"/>
</dbReference>
<feature type="repeat" description="MBT" evidence="2">
    <location>
        <begin position="43"/>
        <end position="159"/>
    </location>
</feature>
<feature type="repeat" description="MBT" evidence="2">
    <location>
        <begin position="299"/>
        <end position="409"/>
    </location>
</feature>
<dbReference type="PANTHER" id="PTHR12247">
    <property type="entry name" value="POLYCOMB GROUP PROTEIN"/>
    <property type="match status" value="1"/>
</dbReference>
<evidence type="ECO:0000313" key="5">
    <source>
        <dbReference type="WBParaSite" id="Gr19_v10_g12548.t1"/>
    </source>
</evidence>
<dbReference type="WBParaSite" id="Gr19_v10_g12548.t1">
    <property type="protein sequence ID" value="Gr19_v10_g12548.t1"/>
    <property type="gene ID" value="Gr19_v10_g12548"/>
</dbReference>
<keyword evidence="1" id="KW-0677">Repeat</keyword>
<dbReference type="GO" id="GO:0005634">
    <property type="term" value="C:nucleus"/>
    <property type="evidence" value="ECO:0007669"/>
    <property type="project" value="InterPro"/>
</dbReference>
<accession>A0A914GZI5</accession>
<dbReference type="SUPFAM" id="SSF63748">
    <property type="entry name" value="Tudor/PWWP/MBT"/>
    <property type="match status" value="4"/>
</dbReference>
<dbReference type="PANTHER" id="PTHR12247:SF131">
    <property type="entry name" value="LD05287P"/>
    <property type="match status" value="1"/>
</dbReference>
<dbReference type="GO" id="GO:0003682">
    <property type="term" value="F:chromatin binding"/>
    <property type="evidence" value="ECO:0007669"/>
    <property type="project" value="TreeGrafter"/>
</dbReference>
<dbReference type="PROSITE" id="PS51079">
    <property type="entry name" value="MBT"/>
    <property type="match status" value="4"/>
</dbReference>
<protein>
    <submittedName>
        <fullName evidence="5">Uncharacterized protein</fullName>
    </submittedName>
</protein>
<dbReference type="Gene3D" id="2.30.30.140">
    <property type="match status" value="4"/>
</dbReference>
<evidence type="ECO:0000256" key="2">
    <source>
        <dbReference type="PROSITE-ProRule" id="PRU00459"/>
    </source>
</evidence>
<keyword evidence="4" id="KW-1185">Reference proteome</keyword>
<dbReference type="Pfam" id="PF02820">
    <property type="entry name" value="MBT"/>
    <property type="match status" value="4"/>
</dbReference>
<proteinExistence type="predicted"/>
<name>A0A914GZI5_GLORO</name>
<feature type="region of interest" description="Disordered" evidence="3">
    <location>
        <begin position="1"/>
        <end position="25"/>
    </location>
</feature>
<dbReference type="GO" id="GO:0045892">
    <property type="term" value="P:negative regulation of DNA-templated transcription"/>
    <property type="evidence" value="ECO:0007669"/>
    <property type="project" value="TreeGrafter"/>
</dbReference>
<organism evidence="4 5">
    <name type="scientific">Globodera rostochiensis</name>
    <name type="common">Golden nematode worm</name>
    <name type="synonym">Heterodera rostochiensis</name>
    <dbReference type="NCBI Taxonomy" id="31243"/>
    <lineage>
        <taxon>Eukaryota</taxon>
        <taxon>Metazoa</taxon>
        <taxon>Ecdysozoa</taxon>
        <taxon>Nematoda</taxon>
        <taxon>Chromadorea</taxon>
        <taxon>Rhabditida</taxon>
        <taxon>Tylenchina</taxon>
        <taxon>Tylenchomorpha</taxon>
        <taxon>Tylenchoidea</taxon>
        <taxon>Heteroderidae</taxon>
        <taxon>Heteroderinae</taxon>
        <taxon>Globodera</taxon>
    </lineage>
</organism>
<dbReference type="Proteomes" id="UP000887572">
    <property type="component" value="Unplaced"/>
</dbReference>
<evidence type="ECO:0000256" key="3">
    <source>
        <dbReference type="SAM" id="MobiDB-lite"/>
    </source>
</evidence>
<reference evidence="5" key="1">
    <citation type="submission" date="2022-11" db="UniProtKB">
        <authorList>
            <consortium name="WormBaseParasite"/>
        </authorList>
    </citation>
    <scope>IDENTIFICATION</scope>
</reference>
<evidence type="ECO:0000313" key="4">
    <source>
        <dbReference type="Proteomes" id="UP000887572"/>
    </source>
</evidence>
<dbReference type="InterPro" id="IPR004092">
    <property type="entry name" value="Mbt"/>
</dbReference>
<evidence type="ECO:0000256" key="1">
    <source>
        <dbReference type="ARBA" id="ARBA00022737"/>
    </source>
</evidence>
<dbReference type="CDD" id="cd20097">
    <property type="entry name" value="MBT_dSfmbt-like_rpt1"/>
    <property type="match status" value="1"/>
</dbReference>